<evidence type="ECO:0000256" key="2">
    <source>
        <dbReference type="ARBA" id="ARBA00022737"/>
    </source>
</evidence>
<dbReference type="SMART" id="SM00367">
    <property type="entry name" value="LRR_CC"/>
    <property type="match status" value="4"/>
</dbReference>
<keyword evidence="1" id="KW-0433">Leucine-rich repeat</keyword>
<evidence type="ECO:0000313" key="3">
    <source>
        <dbReference type="EMBL" id="GES95102.1"/>
    </source>
</evidence>
<proteinExistence type="predicted"/>
<keyword evidence="2" id="KW-0677">Repeat</keyword>
<evidence type="ECO:0000256" key="1">
    <source>
        <dbReference type="ARBA" id="ARBA00022614"/>
    </source>
</evidence>
<sequence>MHTVNLLEQLPPELLPFILKYLPECDLENSRNINDVWEREANLEWHKRMEFLFGRIVQGNYTVKEYYSKLKECNLSKDYPEWLFKNLFIRGLSPENKFKVRLDGLLLLSLDEIVERLKLKGNEVDDRSRLERFFKIVRGGGRPVYSSKLTHLKISDYHSLSNKKIKGIMHTFQNIIHLDFGGSMKLESIGKVLKLIAESYPNLKYLNISALCSGFGNDKGLCAIANSCYKIECLNISRRTEFSETSICNVIRSCPRLQQLDLSFCHITDITIKEIAGSCLNLKYLNLEGCNNISKEAVDQLVSSLSPNIHVENFVLIRVPSLDVIRELVRSLGIPHDAPRDVVSLDNSIIDGLSRRLSERCILARTSLRSGGRLYNTRHSVDNNQNSVISQIHRQPNRRSLRINFGRILADQVEWWYSTDLTNLDQ</sequence>
<dbReference type="Pfam" id="PF12799">
    <property type="entry name" value="LRR_4"/>
    <property type="match status" value="1"/>
</dbReference>
<reference evidence="3" key="1">
    <citation type="submission" date="2019-10" db="EMBL/GenBank/DDBJ databases">
        <title>Conservation and host-specific expression of non-tandemly repeated heterogenous ribosome RNA gene in arbuscular mycorrhizal fungi.</title>
        <authorList>
            <person name="Maeda T."/>
            <person name="Kobayashi Y."/>
            <person name="Nakagawa T."/>
            <person name="Ezawa T."/>
            <person name="Yamaguchi K."/>
            <person name="Bino T."/>
            <person name="Nishimoto Y."/>
            <person name="Shigenobu S."/>
            <person name="Kawaguchi M."/>
        </authorList>
    </citation>
    <scope>NUCLEOTIDE SEQUENCE</scope>
    <source>
        <strain evidence="3">HR1</strain>
    </source>
</reference>
<dbReference type="GO" id="GO:0031146">
    <property type="term" value="P:SCF-dependent proteasomal ubiquitin-dependent protein catabolic process"/>
    <property type="evidence" value="ECO:0007669"/>
    <property type="project" value="TreeGrafter"/>
</dbReference>
<gene>
    <name evidence="3" type="ORF">RCL2_002179300</name>
</gene>
<dbReference type="Proteomes" id="UP000615446">
    <property type="component" value="Unassembled WGS sequence"/>
</dbReference>
<dbReference type="OrthoDB" id="550575at2759"/>
<dbReference type="GO" id="GO:0019005">
    <property type="term" value="C:SCF ubiquitin ligase complex"/>
    <property type="evidence" value="ECO:0007669"/>
    <property type="project" value="TreeGrafter"/>
</dbReference>
<dbReference type="InterPro" id="IPR006553">
    <property type="entry name" value="Leu-rich_rpt_Cys-con_subtyp"/>
</dbReference>
<comment type="caution">
    <text evidence="3">The sequence shown here is derived from an EMBL/GenBank/DDBJ whole genome shotgun (WGS) entry which is preliminary data.</text>
</comment>
<dbReference type="PANTHER" id="PTHR13318">
    <property type="entry name" value="PARTNER OF PAIRED, ISOFORM B-RELATED"/>
    <property type="match status" value="1"/>
</dbReference>
<dbReference type="SUPFAM" id="SSF52047">
    <property type="entry name" value="RNI-like"/>
    <property type="match status" value="1"/>
</dbReference>
<evidence type="ECO:0000313" key="4">
    <source>
        <dbReference type="Proteomes" id="UP000615446"/>
    </source>
</evidence>
<evidence type="ECO:0008006" key="5">
    <source>
        <dbReference type="Google" id="ProtNLM"/>
    </source>
</evidence>
<accession>A0A8H3LXZ3</accession>
<protein>
    <recommendedName>
        <fullName evidence="5">F-box domain-containing protein</fullName>
    </recommendedName>
</protein>
<name>A0A8H3LXZ3_9GLOM</name>
<dbReference type="InterPro" id="IPR032675">
    <property type="entry name" value="LRR_dom_sf"/>
</dbReference>
<dbReference type="InterPro" id="IPR025875">
    <property type="entry name" value="Leu-rich_rpt_4"/>
</dbReference>
<organism evidence="3 4">
    <name type="scientific">Rhizophagus clarus</name>
    <dbReference type="NCBI Taxonomy" id="94130"/>
    <lineage>
        <taxon>Eukaryota</taxon>
        <taxon>Fungi</taxon>
        <taxon>Fungi incertae sedis</taxon>
        <taxon>Mucoromycota</taxon>
        <taxon>Glomeromycotina</taxon>
        <taxon>Glomeromycetes</taxon>
        <taxon>Glomerales</taxon>
        <taxon>Glomeraceae</taxon>
        <taxon>Rhizophagus</taxon>
    </lineage>
</organism>
<dbReference type="AlphaFoldDB" id="A0A8H3LXZ3"/>
<dbReference type="Gene3D" id="3.80.10.10">
    <property type="entry name" value="Ribonuclease Inhibitor"/>
    <property type="match status" value="1"/>
</dbReference>
<dbReference type="EMBL" id="BLAL01000239">
    <property type="protein sequence ID" value="GES95102.1"/>
    <property type="molecule type" value="Genomic_DNA"/>
</dbReference>